<feature type="compositionally biased region" description="Basic and acidic residues" evidence="1">
    <location>
        <begin position="40"/>
        <end position="53"/>
    </location>
</feature>
<evidence type="ECO:0000313" key="2">
    <source>
        <dbReference type="EMBL" id="MEQ2212570.1"/>
    </source>
</evidence>
<dbReference type="EMBL" id="JAHRIN010059964">
    <property type="protein sequence ID" value="MEQ2212570.1"/>
    <property type="molecule type" value="Genomic_DNA"/>
</dbReference>
<keyword evidence="3" id="KW-1185">Reference proteome</keyword>
<dbReference type="Proteomes" id="UP001434883">
    <property type="component" value="Unassembled WGS sequence"/>
</dbReference>
<comment type="caution">
    <text evidence="2">The sequence shown here is derived from an EMBL/GenBank/DDBJ whole genome shotgun (WGS) entry which is preliminary data.</text>
</comment>
<reference evidence="2 3" key="1">
    <citation type="submission" date="2021-06" db="EMBL/GenBank/DDBJ databases">
        <authorList>
            <person name="Palmer J.M."/>
        </authorList>
    </citation>
    <scope>NUCLEOTIDE SEQUENCE [LARGE SCALE GENOMIC DNA]</scope>
    <source>
        <strain evidence="2 3">XC_2019</strain>
        <tissue evidence="2">Muscle</tissue>
    </source>
</reference>
<evidence type="ECO:0000256" key="1">
    <source>
        <dbReference type="SAM" id="MobiDB-lite"/>
    </source>
</evidence>
<sequence length="142" mass="15775">MVCLELMCCSQQVNRPLTMKKEGIQTRNRKMSSKSKRNKRAGDGFDELSKCMQDKASPFGAAPGLTSHMTHMGHLPPFSHSGHMLPTPTPIHPSFGHPHHSNRSPVIIAKFNMPSHAHSTNRPIKQSKLKADSYPFLNPPPC</sequence>
<protein>
    <submittedName>
        <fullName evidence="2">GATA-binding factor 2</fullName>
    </submittedName>
</protein>
<evidence type="ECO:0000313" key="3">
    <source>
        <dbReference type="Proteomes" id="UP001434883"/>
    </source>
</evidence>
<gene>
    <name evidence="2" type="primary">GATA2_1</name>
    <name evidence="2" type="ORF">XENOCAPTIV_001548</name>
</gene>
<proteinExistence type="predicted"/>
<feature type="compositionally biased region" description="Basic residues" evidence="1">
    <location>
        <begin position="27"/>
        <end position="39"/>
    </location>
</feature>
<feature type="region of interest" description="Disordered" evidence="1">
    <location>
        <begin position="22"/>
        <end position="99"/>
    </location>
</feature>
<feature type="region of interest" description="Disordered" evidence="1">
    <location>
        <begin position="115"/>
        <end position="142"/>
    </location>
</feature>
<name>A0ABV0RX23_9TELE</name>
<dbReference type="PANTHER" id="PTHR10071">
    <property type="entry name" value="TRANSCRIPTION FACTOR GATA FAMILY MEMBER"/>
    <property type="match status" value="1"/>
</dbReference>
<dbReference type="InterPro" id="IPR039355">
    <property type="entry name" value="Transcription_factor_GATA"/>
</dbReference>
<dbReference type="PANTHER" id="PTHR10071:SF149">
    <property type="entry name" value="ENDOTHELIAL TRANSCRIPTION FACTOR GATA-2"/>
    <property type="match status" value="1"/>
</dbReference>
<organism evidence="2 3">
    <name type="scientific">Xenoophorus captivus</name>
    <dbReference type="NCBI Taxonomy" id="1517983"/>
    <lineage>
        <taxon>Eukaryota</taxon>
        <taxon>Metazoa</taxon>
        <taxon>Chordata</taxon>
        <taxon>Craniata</taxon>
        <taxon>Vertebrata</taxon>
        <taxon>Euteleostomi</taxon>
        <taxon>Actinopterygii</taxon>
        <taxon>Neopterygii</taxon>
        <taxon>Teleostei</taxon>
        <taxon>Neoteleostei</taxon>
        <taxon>Acanthomorphata</taxon>
        <taxon>Ovalentaria</taxon>
        <taxon>Atherinomorphae</taxon>
        <taxon>Cyprinodontiformes</taxon>
        <taxon>Goodeidae</taxon>
        <taxon>Xenoophorus</taxon>
    </lineage>
</organism>
<accession>A0ABV0RX23</accession>